<dbReference type="Proteomes" id="UP000595437">
    <property type="component" value="Chromosome 7"/>
</dbReference>
<evidence type="ECO:0000313" key="1">
    <source>
        <dbReference type="EMBL" id="QQP49829.1"/>
    </source>
</evidence>
<evidence type="ECO:0000313" key="2">
    <source>
        <dbReference type="Proteomes" id="UP000595437"/>
    </source>
</evidence>
<proteinExistence type="predicted"/>
<organism evidence="1 2">
    <name type="scientific">Caligus rogercresseyi</name>
    <name type="common">Sea louse</name>
    <dbReference type="NCBI Taxonomy" id="217165"/>
    <lineage>
        <taxon>Eukaryota</taxon>
        <taxon>Metazoa</taxon>
        <taxon>Ecdysozoa</taxon>
        <taxon>Arthropoda</taxon>
        <taxon>Crustacea</taxon>
        <taxon>Multicrustacea</taxon>
        <taxon>Hexanauplia</taxon>
        <taxon>Copepoda</taxon>
        <taxon>Siphonostomatoida</taxon>
        <taxon>Caligidae</taxon>
        <taxon>Caligus</taxon>
    </lineage>
</organism>
<accession>A0A7T8HH54</accession>
<reference evidence="2" key="1">
    <citation type="submission" date="2021-01" db="EMBL/GenBank/DDBJ databases">
        <title>Caligus Genome Assembly.</title>
        <authorList>
            <person name="Gallardo-Escarate C."/>
        </authorList>
    </citation>
    <scope>NUCLEOTIDE SEQUENCE [LARGE SCALE GENOMIC DNA]</scope>
</reference>
<dbReference type="EMBL" id="CP045896">
    <property type="protein sequence ID" value="QQP49829.1"/>
    <property type="molecule type" value="Genomic_DNA"/>
</dbReference>
<gene>
    <name evidence="1" type="ORF">FKW44_010625</name>
</gene>
<dbReference type="AlphaFoldDB" id="A0A7T8HH54"/>
<sequence>MHEGEDGLLVVFVQASNAGLEVYDVLPAPLGSLSSPLAFFFGGEGLGSDRGRFLEELCL</sequence>
<keyword evidence="2" id="KW-1185">Reference proteome</keyword>
<name>A0A7T8HH54_CALRO</name>
<protein>
    <submittedName>
        <fullName evidence="1">Uncharacterized protein</fullName>
    </submittedName>
</protein>